<reference evidence="5" key="2">
    <citation type="submission" date="2023-05" db="EMBL/GenBank/DDBJ databases">
        <authorList>
            <consortium name="Lawrence Berkeley National Laboratory"/>
            <person name="Steindorff A."/>
            <person name="Hensen N."/>
            <person name="Bonometti L."/>
            <person name="Westerberg I."/>
            <person name="Brannstrom I.O."/>
            <person name="Guillou S."/>
            <person name="Cros-Aarteil S."/>
            <person name="Calhoun S."/>
            <person name="Haridas S."/>
            <person name="Kuo A."/>
            <person name="Mondo S."/>
            <person name="Pangilinan J."/>
            <person name="Riley R."/>
            <person name="Labutti K."/>
            <person name="Andreopoulos B."/>
            <person name="Lipzen A."/>
            <person name="Chen C."/>
            <person name="Yanf M."/>
            <person name="Daum C."/>
            <person name="Ng V."/>
            <person name="Clum A."/>
            <person name="Ohm R."/>
            <person name="Martin F."/>
            <person name="Silar P."/>
            <person name="Natvig D."/>
            <person name="Lalanne C."/>
            <person name="Gautier V."/>
            <person name="Ament-Velasquez S.L."/>
            <person name="Kruys A."/>
            <person name="Hutchinson M.I."/>
            <person name="Powell A.J."/>
            <person name="Barry K."/>
            <person name="Miller A.N."/>
            <person name="Grigoriev I.V."/>
            <person name="Debuchy R."/>
            <person name="Gladieux P."/>
            <person name="Thoren M.H."/>
            <person name="Johannesson H."/>
        </authorList>
    </citation>
    <scope>NUCLEOTIDE SEQUENCE</scope>
    <source>
        <strain evidence="5">CBS 359.72</strain>
    </source>
</reference>
<dbReference type="Pfam" id="PF13460">
    <property type="entry name" value="NAD_binding_10"/>
    <property type="match status" value="1"/>
</dbReference>
<reference evidence="5" key="1">
    <citation type="journal article" date="2023" name="Mol. Phylogenet. Evol.">
        <title>Genome-scale phylogeny and comparative genomics of the fungal order Sordariales.</title>
        <authorList>
            <person name="Hensen N."/>
            <person name="Bonometti L."/>
            <person name="Westerberg I."/>
            <person name="Brannstrom I.O."/>
            <person name="Guillou S."/>
            <person name="Cros-Aarteil S."/>
            <person name="Calhoun S."/>
            <person name="Haridas S."/>
            <person name="Kuo A."/>
            <person name="Mondo S."/>
            <person name="Pangilinan J."/>
            <person name="Riley R."/>
            <person name="LaButti K."/>
            <person name="Andreopoulos B."/>
            <person name="Lipzen A."/>
            <person name="Chen C."/>
            <person name="Yan M."/>
            <person name="Daum C."/>
            <person name="Ng V."/>
            <person name="Clum A."/>
            <person name="Steindorff A."/>
            <person name="Ohm R.A."/>
            <person name="Martin F."/>
            <person name="Silar P."/>
            <person name="Natvig D.O."/>
            <person name="Lalanne C."/>
            <person name="Gautier V."/>
            <person name="Ament-Velasquez S.L."/>
            <person name="Kruys A."/>
            <person name="Hutchinson M.I."/>
            <person name="Powell A.J."/>
            <person name="Barry K."/>
            <person name="Miller A.N."/>
            <person name="Grigoriev I.V."/>
            <person name="Debuchy R."/>
            <person name="Gladieux P."/>
            <person name="Hiltunen Thoren M."/>
            <person name="Johannesson H."/>
        </authorList>
    </citation>
    <scope>NUCLEOTIDE SEQUENCE</scope>
    <source>
        <strain evidence="5">CBS 359.72</strain>
    </source>
</reference>
<feature type="domain" description="NAD(P)-binding" evidence="4">
    <location>
        <begin position="11"/>
        <end position="82"/>
    </location>
</feature>
<dbReference type="EMBL" id="MU857671">
    <property type="protein sequence ID" value="KAK4246570.1"/>
    <property type="molecule type" value="Genomic_DNA"/>
</dbReference>
<dbReference type="InterPro" id="IPR045312">
    <property type="entry name" value="PCBER-like"/>
</dbReference>
<sequence length="290" mass="30540">MVSIKTVAVLGATGNLGPAVVKELVTAGFDVTAVRRAGSSESQTSLPPGVVAIKTVDYTSFDDLKAAFDGQDAVVSVLATASRFIPSEFGINTRKVGGTSIGKILAAKIDTVDYLEQLVAKGEVLTWTGVSTGLFFDWGLERTGLGVLNLKDKTATVIDSGNEKWYASTLAQIGRVVAGILKHPDETANKYLSTASFNISQNELVALVEELTGSKLTVTKISSADLVRVGEEKLAAGNFGAFVDFLKAHNAADGAGNGLTEEQSANGLVGVPYEDVRATVESWLRRERAL</sequence>
<dbReference type="SUPFAM" id="SSF51735">
    <property type="entry name" value="NAD(P)-binding Rossmann-fold domains"/>
    <property type="match status" value="1"/>
</dbReference>
<dbReference type="Proteomes" id="UP001303647">
    <property type="component" value="Unassembled WGS sequence"/>
</dbReference>
<dbReference type="InterPro" id="IPR051609">
    <property type="entry name" value="NmrA/Isoflavone_reductase-like"/>
</dbReference>
<organism evidence="5 6">
    <name type="scientific">Corynascus novoguineensis</name>
    <dbReference type="NCBI Taxonomy" id="1126955"/>
    <lineage>
        <taxon>Eukaryota</taxon>
        <taxon>Fungi</taxon>
        <taxon>Dikarya</taxon>
        <taxon>Ascomycota</taxon>
        <taxon>Pezizomycotina</taxon>
        <taxon>Sordariomycetes</taxon>
        <taxon>Sordariomycetidae</taxon>
        <taxon>Sordariales</taxon>
        <taxon>Chaetomiaceae</taxon>
        <taxon>Corynascus</taxon>
    </lineage>
</organism>
<dbReference type="InterPro" id="IPR036291">
    <property type="entry name" value="NAD(P)-bd_dom_sf"/>
</dbReference>
<proteinExistence type="inferred from homology"/>
<dbReference type="PANTHER" id="PTHR47706">
    <property type="entry name" value="NMRA-LIKE FAMILY PROTEIN"/>
    <property type="match status" value="1"/>
</dbReference>
<dbReference type="PANTHER" id="PTHR47706:SF10">
    <property type="entry name" value="NMRA-LIKE DOMAIN-CONTAINING PROTEIN"/>
    <property type="match status" value="1"/>
</dbReference>
<comment type="similarity">
    <text evidence="1">Belongs to the NmrA-type oxidoreductase family. Isoflavone reductase subfamily.</text>
</comment>
<protein>
    <recommendedName>
        <fullName evidence="4">NAD(P)-binding domain-containing protein</fullName>
    </recommendedName>
</protein>
<dbReference type="Gene3D" id="3.40.50.720">
    <property type="entry name" value="NAD(P)-binding Rossmann-like Domain"/>
    <property type="match status" value="2"/>
</dbReference>
<evidence type="ECO:0000256" key="3">
    <source>
        <dbReference type="ARBA" id="ARBA00023002"/>
    </source>
</evidence>
<comment type="caution">
    <text evidence="5">The sequence shown here is derived from an EMBL/GenBank/DDBJ whole genome shotgun (WGS) entry which is preliminary data.</text>
</comment>
<evidence type="ECO:0000313" key="6">
    <source>
        <dbReference type="Proteomes" id="UP001303647"/>
    </source>
</evidence>
<dbReference type="Gene3D" id="3.90.25.10">
    <property type="entry name" value="UDP-galactose 4-epimerase, domain 1"/>
    <property type="match status" value="1"/>
</dbReference>
<accession>A0AAN7CQQ8</accession>
<dbReference type="InterPro" id="IPR016040">
    <property type="entry name" value="NAD(P)-bd_dom"/>
</dbReference>
<dbReference type="AlphaFoldDB" id="A0AAN7CQQ8"/>
<dbReference type="CDD" id="cd05259">
    <property type="entry name" value="PCBER_SDR_a"/>
    <property type="match status" value="1"/>
</dbReference>
<keyword evidence="3" id="KW-0560">Oxidoreductase</keyword>
<evidence type="ECO:0000256" key="1">
    <source>
        <dbReference type="ARBA" id="ARBA00005725"/>
    </source>
</evidence>
<evidence type="ECO:0000313" key="5">
    <source>
        <dbReference type="EMBL" id="KAK4246570.1"/>
    </source>
</evidence>
<keyword evidence="6" id="KW-1185">Reference proteome</keyword>
<gene>
    <name evidence="5" type="ORF">C7999DRAFT_41992</name>
</gene>
<name>A0AAN7CQQ8_9PEZI</name>
<evidence type="ECO:0000259" key="4">
    <source>
        <dbReference type="Pfam" id="PF13460"/>
    </source>
</evidence>
<dbReference type="GO" id="GO:0016491">
    <property type="term" value="F:oxidoreductase activity"/>
    <property type="evidence" value="ECO:0007669"/>
    <property type="project" value="UniProtKB-KW"/>
</dbReference>
<evidence type="ECO:0000256" key="2">
    <source>
        <dbReference type="ARBA" id="ARBA00022857"/>
    </source>
</evidence>
<keyword evidence="2" id="KW-0521">NADP</keyword>